<evidence type="ECO:0000259" key="10">
    <source>
        <dbReference type="SMART" id="SM00928"/>
    </source>
</evidence>
<dbReference type="InterPro" id="IPR019575">
    <property type="entry name" value="Nuop51_4Fe4S-bd"/>
</dbReference>
<dbReference type="PANTHER" id="PTHR11780:SF10">
    <property type="entry name" value="NADH DEHYDROGENASE [UBIQUINONE] FLAVOPROTEIN 1, MITOCHONDRIAL"/>
    <property type="match status" value="1"/>
</dbReference>
<dbReference type="PANTHER" id="PTHR11780">
    <property type="entry name" value="NADH-UBIQUINONE OXIDOREDUCTASE FLAVOPROTEIN 1 NDUFV1"/>
    <property type="match status" value="1"/>
</dbReference>
<comment type="caution">
    <text evidence="11">The sequence shown here is derived from an EMBL/GenBank/DDBJ whole genome shotgun (WGS) entry which is preliminary data.</text>
</comment>
<evidence type="ECO:0000256" key="8">
    <source>
        <dbReference type="ARBA" id="ARBA00023004"/>
    </source>
</evidence>
<keyword evidence="6" id="KW-0288">FMN</keyword>
<proteinExistence type="inferred from homology"/>
<evidence type="ECO:0000256" key="4">
    <source>
        <dbReference type="ARBA" id="ARBA00022485"/>
    </source>
</evidence>
<keyword evidence="4" id="KW-0004">4Fe-4S</keyword>
<keyword evidence="7" id="KW-0479">Metal-binding</keyword>
<dbReference type="SUPFAM" id="SSF140490">
    <property type="entry name" value="Nqo1C-terminal domain-like"/>
    <property type="match status" value="1"/>
</dbReference>
<evidence type="ECO:0000256" key="1">
    <source>
        <dbReference type="ARBA" id="ARBA00001917"/>
    </source>
</evidence>
<evidence type="ECO:0000256" key="6">
    <source>
        <dbReference type="ARBA" id="ARBA00022643"/>
    </source>
</evidence>
<dbReference type="InterPro" id="IPR050837">
    <property type="entry name" value="ComplexI_51kDa_subunit"/>
</dbReference>
<dbReference type="Gene3D" id="3.10.20.600">
    <property type="match status" value="1"/>
</dbReference>
<dbReference type="SUPFAM" id="SSF142984">
    <property type="entry name" value="Nqo1 middle domain-like"/>
    <property type="match status" value="1"/>
</dbReference>
<reference evidence="11 12" key="1">
    <citation type="submission" date="2024-09" db="EMBL/GenBank/DDBJ databases">
        <authorList>
            <person name="Sun Q."/>
            <person name="Mori K."/>
        </authorList>
    </citation>
    <scope>NUCLEOTIDE SEQUENCE [LARGE SCALE GENOMIC DNA]</scope>
    <source>
        <strain evidence="11 12">TBRC 5777</strain>
    </source>
</reference>
<comment type="similarity">
    <text evidence="3">Belongs to the complex I 51 kDa subunit family.</text>
</comment>
<name>A0ABV6JMB7_9PROT</name>
<gene>
    <name evidence="11" type="ORF">ACFFGY_01220</name>
</gene>
<organism evidence="11 12">
    <name type="scientific">Roseomonas elaeocarpi</name>
    <dbReference type="NCBI Taxonomy" id="907779"/>
    <lineage>
        <taxon>Bacteria</taxon>
        <taxon>Pseudomonadati</taxon>
        <taxon>Pseudomonadota</taxon>
        <taxon>Alphaproteobacteria</taxon>
        <taxon>Acetobacterales</taxon>
        <taxon>Roseomonadaceae</taxon>
        <taxon>Roseomonas</taxon>
    </lineage>
</organism>
<keyword evidence="9" id="KW-0411">Iron-sulfur</keyword>
<sequence length="431" mass="44302">MIPALSAADPHANGLATGCYPGVTPRLMLPGDLREDLAAYRAAGGYAPIGDGAALIEAVEAAQLRGRGGAAFPMAVKLRSLADQHGEKYLLANGEEGEPASIKDRWLLRRRPHLVLDGVLRAAVAIGASRAILYVSDEAAARSVEAAVAELGETVVPLSLHQVEPAYVAGEETAAVRAVNGGPAKPTDKPPRPFQSGVAGRPTLVANVETLANLPFIATEGAGRFREHGDGTGSPGTFLMTVSGACRRPGLYEVPMGVTLGQALEALTGLQGTPHGFLMGGFFAGLMGPRALEVELSYDRLRAAGSGLGCGAVVVVGPDDCPVSAAADVLAYFARENAGQCGACMRGTPAMSKVADALSRGTATAAEVEKLRGWSVSLIGRGACNLLDGAAFVAASLFREFPDEVDTHLAGRCEACASQMSNPAASRFCIA</sequence>
<dbReference type="Gene3D" id="1.20.1440.230">
    <property type="entry name" value="NADH-ubiquinone oxidoreductase 51kDa subunit, iron-sulphur binding domain"/>
    <property type="match status" value="1"/>
</dbReference>
<evidence type="ECO:0000313" key="11">
    <source>
        <dbReference type="EMBL" id="MFC0406848.1"/>
    </source>
</evidence>
<accession>A0ABV6JMB7</accession>
<feature type="domain" description="NADH-ubiquinone oxidoreductase 51kDa subunit iron-sulphur binding" evidence="10">
    <location>
        <begin position="323"/>
        <end position="368"/>
    </location>
</feature>
<keyword evidence="5" id="KW-0285">Flavoprotein</keyword>
<evidence type="ECO:0000313" key="12">
    <source>
        <dbReference type="Proteomes" id="UP001589865"/>
    </source>
</evidence>
<evidence type="ECO:0000256" key="5">
    <source>
        <dbReference type="ARBA" id="ARBA00022630"/>
    </source>
</evidence>
<protein>
    <submittedName>
        <fullName evidence="11">NADH-ubiquinone oxidoreductase-F iron-sulfur binding region domain-containing protein</fullName>
    </submittedName>
</protein>
<dbReference type="InterPro" id="IPR037225">
    <property type="entry name" value="Nuo51_FMN-bd_sf"/>
</dbReference>
<dbReference type="Proteomes" id="UP001589865">
    <property type="component" value="Unassembled WGS sequence"/>
</dbReference>
<comment type="cofactor">
    <cofactor evidence="2">
        <name>[4Fe-4S] cluster</name>
        <dbReference type="ChEBI" id="CHEBI:49883"/>
    </cofactor>
</comment>
<dbReference type="InterPro" id="IPR037207">
    <property type="entry name" value="Nuop51_4Fe4S-bd_sf"/>
</dbReference>
<keyword evidence="8" id="KW-0408">Iron</keyword>
<evidence type="ECO:0000256" key="7">
    <source>
        <dbReference type="ARBA" id="ARBA00022723"/>
    </source>
</evidence>
<dbReference type="Pfam" id="PF10589">
    <property type="entry name" value="NADH_4Fe-4S"/>
    <property type="match status" value="1"/>
</dbReference>
<keyword evidence="12" id="KW-1185">Reference proteome</keyword>
<evidence type="ECO:0000256" key="2">
    <source>
        <dbReference type="ARBA" id="ARBA00001966"/>
    </source>
</evidence>
<dbReference type="InterPro" id="IPR011538">
    <property type="entry name" value="Nuo51_FMN-bd"/>
</dbReference>
<dbReference type="Gene3D" id="3.40.50.11540">
    <property type="entry name" value="NADH-ubiquinone oxidoreductase 51kDa subunit"/>
    <property type="match status" value="1"/>
</dbReference>
<dbReference type="SUPFAM" id="SSF142019">
    <property type="entry name" value="Nqo1 FMN-binding domain-like"/>
    <property type="match status" value="1"/>
</dbReference>
<dbReference type="SMART" id="SM00928">
    <property type="entry name" value="NADH_4Fe-4S"/>
    <property type="match status" value="1"/>
</dbReference>
<evidence type="ECO:0000256" key="3">
    <source>
        <dbReference type="ARBA" id="ARBA00007523"/>
    </source>
</evidence>
<dbReference type="RefSeq" id="WP_377042533.1">
    <property type="nucleotide sequence ID" value="NZ_JBHLUN010000001.1"/>
</dbReference>
<comment type="cofactor">
    <cofactor evidence="1">
        <name>FMN</name>
        <dbReference type="ChEBI" id="CHEBI:58210"/>
    </cofactor>
</comment>
<dbReference type="Pfam" id="PF01512">
    <property type="entry name" value="Complex1_51K"/>
    <property type="match status" value="1"/>
</dbReference>
<evidence type="ECO:0000256" key="9">
    <source>
        <dbReference type="ARBA" id="ARBA00023014"/>
    </source>
</evidence>
<dbReference type="EMBL" id="JBHLUN010000001">
    <property type="protein sequence ID" value="MFC0406848.1"/>
    <property type="molecule type" value="Genomic_DNA"/>
</dbReference>